<dbReference type="Pfam" id="PF03747">
    <property type="entry name" value="ADP_ribosyl_GH"/>
    <property type="match status" value="1"/>
</dbReference>
<dbReference type="InterPro" id="IPR040794">
    <property type="entry name" value="CE2_N"/>
</dbReference>
<evidence type="ECO:0000313" key="3">
    <source>
        <dbReference type="EMBL" id="BBO33319.1"/>
    </source>
</evidence>
<dbReference type="RefSeq" id="WP_152099122.1">
    <property type="nucleotide sequence ID" value="NZ_AP021861.1"/>
</dbReference>
<dbReference type="Gene3D" id="2.60.120.260">
    <property type="entry name" value="Galactose-binding domain-like"/>
    <property type="match status" value="1"/>
</dbReference>
<feature type="domain" description="Carbohydrate esterase 2 N-terminal" evidence="2">
    <location>
        <begin position="413"/>
        <end position="496"/>
    </location>
</feature>
<organism evidence="3 4">
    <name type="scientific">Lacipirellula parvula</name>
    <dbReference type="NCBI Taxonomy" id="2650471"/>
    <lineage>
        <taxon>Bacteria</taxon>
        <taxon>Pseudomonadati</taxon>
        <taxon>Planctomycetota</taxon>
        <taxon>Planctomycetia</taxon>
        <taxon>Pirellulales</taxon>
        <taxon>Lacipirellulaceae</taxon>
        <taxon>Lacipirellula</taxon>
    </lineage>
</organism>
<keyword evidence="4" id="KW-1185">Reference proteome</keyword>
<dbReference type="SUPFAM" id="SSF101478">
    <property type="entry name" value="ADP-ribosylglycohydrolase"/>
    <property type="match status" value="1"/>
</dbReference>
<protein>
    <recommendedName>
        <fullName evidence="2">Carbohydrate esterase 2 N-terminal domain-containing protein</fullName>
    </recommendedName>
</protein>
<dbReference type="Gene3D" id="1.10.4080.10">
    <property type="entry name" value="ADP-ribosylation/Crystallin J1"/>
    <property type="match status" value="1"/>
</dbReference>
<evidence type="ECO:0000256" key="1">
    <source>
        <dbReference type="SAM" id="SignalP"/>
    </source>
</evidence>
<keyword evidence="1" id="KW-0732">Signal</keyword>
<sequence length="523" mass="57325">MPTLRFFTLFLAVLTAAAQAHAEPARQLSRSVLRDKIRGAWAAQMIGVSYGAPTEFKTVGKTIEGEIKGDPLSNAIDQDDLYVEMTFARVMDSKGLDATTADYGDAFKSTKYKLWHANAAARRNLNRGIAAPMSGHPTYNLHADDIDFQIEADFIGIMCPGLPQASNAFCDRVGRVMNYGDGLYGGMFIAGMYSAAYFETDPRKVVEAGLACIPADSPYGQIIADTLAWSAEEPDDWRKVWQKLEDKWDKHDVCPNGVHRPFNIDAKLNGAYVAMGLLYGRGDWQQTMEVSTRCGQDSDCNPASALGVLGAMLGFDKLPSSDKEEIAKLADTKFSHTDYSFNDIVKSTETRALEVIRDAGGMVTDAEVTIPPQAPQPPELELWNFGIPTKVWKANDPAWHWTGKWRDVRDRQNVPAKVTNVPGSEATLKFNGTGLALMGNLSEAGGRADVYIDGVKSDLVADNYIVPNTIDDDLWRVYGLAPGEHTVRLVVRSDADPNSKGRRMLLLSAIAYQTTHADEASAK</sequence>
<feature type="signal peptide" evidence="1">
    <location>
        <begin position="1"/>
        <end position="22"/>
    </location>
</feature>
<dbReference type="AlphaFoldDB" id="A0A5K7XK87"/>
<feature type="chain" id="PRO_5024898849" description="Carbohydrate esterase 2 N-terminal domain-containing protein" evidence="1">
    <location>
        <begin position="23"/>
        <end position="523"/>
    </location>
</feature>
<dbReference type="Proteomes" id="UP000326837">
    <property type="component" value="Chromosome"/>
</dbReference>
<evidence type="ECO:0000259" key="2">
    <source>
        <dbReference type="Pfam" id="PF17996"/>
    </source>
</evidence>
<dbReference type="InterPro" id="IPR005502">
    <property type="entry name" value="Ribosyl_crysJ1"/>
</dbReference>
<dbReference type="Pfam" id="PF17996">
    <property type="entry name" value="CE2_N"/>
    <property type="match status" value="1"/>
</dbReference>
<gene>
    <name evidence="3" type="ORF">PLANPX_2931</name>
</gene>
<dbReference type="KEGG" id="lpav:PLANPX_2931"/>
<evidence type="ECO:0000313" key="4">
    <source>
        <dbReference type="Proteomes" id="UP000326837"/>
    </source>
</evidence>
<dbReference type="EMBL" id="AP021861">
    <property type="protein sequence ID" value="BBO33319.1"/>
    <property type="molecule type" value="Genomic_DNA"/>
</dbReference>
<proteinExistence type="predicted"/>
<name>A0A5K7XK87_9BACT</name>
<reference evidence="4" key="1">
    <citation type="submission" date="2019-10" db="EMBL/GenBank/DDBJ databases">
        <title>Lacipirellula parvula gen. nov., sp. nov., representing a lineage of planctomycetes widespread in freshwater anoxic habitats, and description of the family Lacipirellulaceae.</title>
        <authorList>
            <person name="Dedysh S.N."/>
            <person name="Kulichevskaya I.S."/>
            <person name="Beletsky A.V."/>
            <person name="Rakitin A.L."/>
            <person name="Mardanov A.V."/>
            <person name="Ivanova A.A."/>
            <person name="Saltykova V.X."/>
            <person name="Rijpstra W.I.C."/>
            <person name="Sinninghe Damste J.S."/>
            <person name="Ravin N.V."/>
        </authorList>
    </citation>
    <scope>NUCLEOTIDE SEQUENCE [LARGE SCALE GENOMIC DNA]</scope>
    <source>
        <strain evidence="4">PX69</strain>
    </source>
</reference>
<accession>A0A5K7XK87</accession>
<dbReference type="InterPro" id="IPR036705">
    <property type="entry name" value="Ribosyl_crysJ1_sf"/>
</dbReference>